<dbReference type="SUPFAM" id="SSF51905">
    <property type="entry name" value="FAD/NAD(P)-binding domain"/>
    <property type="match status" value="1"/>
</dbReference>
<feature type="domain" description="FAD/NAD(P)-binding" evidence="2">
    <location>
        <begin position="55"/>
        <end position="168"/>
    </location>
</feature>
<dbReference type="InterPro" id="IPR023753">
    <property type="entry name" value="FAD/NAD-binding_dom"/>
</dbReference>
<dbReference type="GO" id="GO:0070224">
    <property type="term" value="F:sulfide:quinone oxidoreductase activity"/>
    <property type="evidence" value="ECO:0007669"/>
    <property type="project" value="TreeGrafter"/>
</dbReference>
<evidence type="ECO:0000313" key="4">
    <source>
        <dbReference type="Proteomes" id="UP000735302"/>
    </source>
</evidence>
<gene>
    <name evidence="3" type="ORF">PoB_007510400</name>
</gene>
<dbReference type="InterPro" id="IPR036188">
    <property type="entry name" value="FAD/NAD-bd_sf"/>
</dbReference>
<dbReference type="Pfam" id="PF07992">
    <property type="entry name" value="Pyr_redox_2"/>
    <property type="match status" value="1"/>
</dbReference>
<protein>
    <submittedName>
        <fullName evidence="3">Sulfide:quinone oxidoreductase, mitochondrial</fullName>
    </submittedName>
</protein>
<sequence length="316" mass="35312">MALRNITKLTVCNWSRHHQATVVKLKAQKLTPIVQACFYSNKEAVPRPSQANSSYKVLVVGGGSGGNAVAAKFASLGKKCAVVEPSDMHYYQPLWTLVGAGLKGFQASAEPTRKVLPSSVDWIRDKAVKFDPQNNTVELGSGEKVQYDYLVVALGIQLDYHKIDGLLEALEKDPAVVSNYHPRWVNKTFPAMQDFKGGNAIFTFPNTPIKCAGAPQKIMYLAEEFFRKDDYVVLGLYRVMMTIITVVMTMMKMAVTMMIKWCDIDGDNDEYRESGDDDEGDDDDIDDEGCSMIMMPMKWIMEIMNNDGENSDDDDK</sequence>
<dbReference type="GO" id="GO:0070221">
    <property type="term" value="P:sulfide oxidation, using sulfide:quinone oxidoreductase"/>
    <property type="evidence" value="ECO:0007669"/>
    <property type="project" value="TreeGrafter"/>
</dbReference>
<dbReference type="PANTHER" id="PTHR10632">
    <property type="entry name" value="SULFIDE:QUINONE OXIDOREDUCTASE"/>
    <property type="match status" value="1"/>
</dbReference>
<name>A0AAV4DX04_9GAST</name>
<dbReference type="Proteomes" id="UP000735302">
    <property type="component" value="Unassembled WGS sequence"/>
</dbReference>
<dbReference type="AlphaFoldDB" id="A0AAV4DX04"/>
<dbReference type="EMBL" id="BLXT01008438">
    <property type="protein sequence ID" value="GFO48599.1"/>
    <property type="molecule type" value="Genomic_DNA"/>
</dbReference>
<evidence type="ECO:0000256" key="1">
    <source>
        <dbReference type="SAM" id="Phobius"/>
    </source>
</evidence>
<evidence type="ECO:0000313" key="3">
    <source>
        <dbReference type="EMBL" id="GFO48599.1"/>
    </source>
</evidence>
<dbReference type="PANTHER" id="PTHR10632:SF2">
    <property type="entry name" value="SULFIDE:QUINONE OXIDOREDUCTASE, MITOCHONDRIAL"/>
    <property type="match status" value="1"/>
</dbReference>
<organism evidence="3 4">
    <name type="scientific">Plakobranchus ocellatus</name>
    <dbReference type="NCBI Taxonomy" id="259542"/>
    <lineage>
        <taxon>Eukaryota</taxon>
        <taxon>Metazoa</taxon>
        <taxon>Spiralia</taxon>
        <taxon>Lophotrochozoa</taxon>
        <taxon>Mollusca</taxon>
        <taxon>Gastropoda</taxon>
        <taxon>Heterobranchia</taxon>
        <taxon>Euthyneura</taxon>
        <taxon>Panpulmonata</taxon>
        <taxon>Sacoglossa</taxon>
        <taxon>Placobranchoidea</taxon>
        <taxon>Plakobranchidae</taxon>
        <taxon>Plakobranchus</taxon>
    </lineage>
</organism>
<dbReference type="Gene3D" id="3.50.50.100">
    <property type="match status" value="1"/>
</dbReference>
<proteinExistence type="predicted"/>
<keyword evidence="1" id="KW-0812">Transmembrane</keyword>
<keyword evidence="1" id="KW-1133">Transmembrane helix</keyword>
<comment type="caution">
    <text evidence="3">The sequence shown here is derived from an EMBL/GenBank/DDBJ whole genome shotgun (WGS) entry which is preliminary data.</text>
</comment>
<dbReference type="GO" id="GO:0005739">
    <property type="term" value="C:mitochondrion"/>
    <property type="evidence" value="ECO:0007669"/>
    <property type="project" value="TreeGrafter"/>
</dbReference>
<dbReference type="GO" id="GO:0071949">
    <property type="term" value="F:FAD binding"/>
    <property type="evidence" value="ECO:0007669"/>
    <property type="project" value="TreeGrafter"/>
</dbReference>
<feature type="transmembrane region" description="Helical" evidence="1">
    <location>
        <begin position="231"/>
        <end position="251"/>
    </location>
</feature>
<evidence type="ECO:0000259" key="2">
    <source>
        <dbReference type="Pfam" id="PF07992"/>
    </source>
</evidence>
<keyword evidence="1" id="KW-0472">Membrane</keyword>
<reference evidence="3 4" key="1">
    <citation type="journal article" date="2021" name="Elife">
        <title>Chloroplast acquisition without the gene transfer in kleptoplastic sea slugs, Plakobranchus ocellatus.</title>
        <authorList>
            <person name="Maeda T."/>
            <person name="Takahashi S."/>
            <person name="Yoshida T."/>
            <person name="Shimamura S."/>
            <person name="Takaki Y."/>
            <person name="Nagai Y."/>
            <person name="Toyoda A."/>
            <person name="Suzuki Y."/>
            <person name="Arimoto A."/>
            <person name="Ishii H."/>
            <person name="Satoh N."/>
            <person name="Nishiyama T."/>
            <person name="Hasebe M."/>
            <person name="Maruyama T."/>
            <person name="Minagawa J."/>
            <person name="Obokata J."/>
            <person name="Shigenobu S."/>
        </authorList>
    </citation>
    <scope>NUCLEOTIDE SEQUENCE [LARGE SCALE GENOMIC DNA]</scope>
</reference>
<keyword evidence="4" id="KW-1185">Reference proteome</keyword>
<dbReference type="InterPro" id="IPR015904">
    <property type="entry name" value="Sulphide_quinone_reductase"/>
</dbReference>
<accession>A0AAV4DX04</accession>